<comment type="similarity">
    <text evidence="1">Belongs to the AHA1 family.</text>
</comment>
<evidence type="ECO:0000313" key="3">
    <source>
        <dbReference type="EMBL" id="MDP4299343.1"/>
    </source>
</evidence>
<accession>A0ABT9FZG9</accession>
<gene>
    <name evidence="3" type="ORF">Q8X39_01735</name>
</gene>
<proteinExistence type="inferred from homology"/>
<feature type="domain" description="Activator of Hsp90 ATPase homologue 1/2-like C-terminal" evidence="2">
    <location>
        <begin position="17"/>
        <end position="142"/>
    </location>
</feature>
<dbReference type="Pfam" id="PF08327">
    <property type="entry name" value="AHSA1"/>
    <property type="match status" value="1"/>
</dbReference>
<protein>
    <submittedName>
        <fullName evidence="3">SRPBCC domain-containing protein</fullName>
    </submittedName>
</protein>
<dbReference type="EMBL" id="JAUZEE010000001">
    <property type="protein sequence ID" value="MDP4299343.1"/>
    <property type="molecule type" value="Genomic_DNA"/>
</dbReference>
<sequence>MNPTAPRSDTRSLLVPATPSEVYAAIRDPARIARWWGPDGFTNTVHVFEFVEGGLWTLTMHGPDGKDYPNESRFVRIEPDRCFAIEHVQGHHFILTLELEARDDGTLVHWQQTFDTVEHYQAIASFVATANQQNLERLAAEVKRGIAAA</sequence>
<dbReference type="RefSeq" id="WP_305747902.1">
    <property type="nucleotide sequence ID" value="NZ_JAUZEE010000001.1"/>
</dbReference>
<organism evidence="3 4">
    <name type="scientific">Leptothrix discophora</name>
    <dbReference type="NCBI Taxonomy" id="89"/>
    <lineage>
        <taxon>Bacteria</taxon>
        <taxon>Pseudomonadati</taxon>
        <taxon>Pseudomonadota</taxon>
        <taxon>Betaproteobacteria</taxon>
        <taxon>Burkholderiales</taxon>
        <taxon>Sphaerotilaceae</taxon>
        <taxon>Leptothrix</taxon>
    </lineage>
</organism>
<reference evidence="3 4" key="1">
    <citation type="submission" date="2023-08" db="EMBL/GenBank/DDBJ databases">
        <authorList>
            <person name="Roldan D.M."/>
            <person name="Menes R.J."/>
        </authorList>
    </citation>
    <scope>NUCLEOTIDE SEQUENCE [LARGE SCALE GENOMIC DNA]</scope>
    <source>
        <strain evidence="3 4">CCM 2812</strain>
    </source>
</reference>
<dbReference type="SUPFAM" id="SSF55961">
    <property type="entry name" value="Bet v1-like"/>
    <property type="match status" value="1"/>
</dbReference>
<keyword evidence="4" id="KW-1185">Reference proteome</keyword>
<dbReference type="Gene3D" id="3.30.530.20">
    <property type="match status" value="1"/>
</dbReference>
<dbReference type="InterPro" id="IPR013538">
    <property type="entry name" value="ASHA1/2-like_C"/>
</dbReference>
<evidence type="ECO:0000313" key="4">
    <source>
        <dbReference type="Proteomes" id="UP001235760"/>
    </source>
</evidence>
<comment type="caution">
    <text evidence="3">The sequence shown here is derived from an EMBL/GenBank/DDBJ whole genome shotgun (WGS) entry which is preliminary data.</text>
</comment>
<dbReference type="InterPro" id="IPR023393">
    <property type="entry name" value="START-like_dom_sf"/>
</dbReference>
<dbReference type="Proteomes" id="UP001235760">
    <property type="component" value="Unassembled WGS sequence"/>
</dbReference>
<name>A0ABT9FZG9_LEPDI</name>
<evidence type="ECO:0000256" key="1">
    <source>
        <dbReference type="ARBA" id="ARBA00006817"/>
    </source>
</evidence>
<evidence type="ECO:0000259" key="2">
    <source>
        <dbReference type="Pfam" id="PF08327"/>
    </source>
</evidence>